<accession>A0AAN7U7B0</accession>
<dbReference type="PANTHER" id="PTHR32142">
    <property type="entry name" value="B BOX-TYPE DOMAIN-CONTAINING PROTEIN-RELATED"/>
    <property type="match status" value="1"/>
</dbReference>
<dbReference type="Proteomes" id="UP001344447">
    <property type="component" value="Unassembled WGS sequence"/>
</dbReference>
<sequence length="763" mass="91502">MDKIEIFYNKNLLNRDKEREITIGELLDFFNDCIIEICDSYYEITKYESNQIEIISTNQTCIKEKEKEILKLILKNRDIFYFKFYFDKFGFTDEFKIKKKEIINYVFSNFIVKGLKTIIHNKKKIDHCRSRELILSDDWSEFLELYLSQEIIKITQLEIWIRDIITELIKKTNAKNDFKEFEKIFNIFLKNKSLSSFEKSQCLFSDSTNHMFDSFQIYKWYYQFFLQFKSENNNNNNDEKAIRLPKPMFQIQTKDEIDFLINNVYKYIDGNSDDYLYQKLDFKNCEMVNYFIEKGKDIGKDLTHYHKEFLTILFNRSLAQCNIEMIKKVTSNDFEFEIYIPLQYHDSISKAQVIELINYLNSIKFHCFKSTQVYSVFSSIMHLYKKVNLTSNDIKINFDCMPYRSSTLLVLVPSFNFELLNFILENTFTFNSVHIQNALSVCPIHKHTNYRGISKHYIIYEKCIIILIKRFEKCDIKCLSDIINPLYLNLLLSTQLDKIPMTNQEGNNYLKENINNLKNIFTTSGLEINVTLSHVIQWLKLKSTSFIAFFKKFFYFLENNELGQQMISYFSLDTILNLETSELFSKVRKLFFKYQCKNFRINLEFLIHYNFYDLVVEQIIENETKKRRSIPLNENISLIMQSSIPIQVFQRIPFNSFCTNTVSLDKLISSLIDLSIKYNRVDIFKYLLSSFENENLLFDYFPILDNLKIDFLEYFLVEKNNLLVKLMKINLPYNFSKLKENETCVDLLSKYLPTDYRIKERFQ</sequence>
<gene>
    <name evidence="1" type="ORF">RB653_004392</name>
</gene>
<reference evidence="1 2" key="1">
    <citation type="submission" date="2023-11" db="EMBL/GenBank/DDBJ databases">
        <title>Dfirmibasis_genome.</title>
        <authorList>
            <person name="Edelbroek B."/>
            <person name="Kjellin J."/>
            <person name="Jerlstrom-Hultqvist J."/>
            <person name="Soderbom F."/>
        </authorList>
    </citation>
    <scope>NUCLEOTIDE SEQUENCE [LARGE SCALE GENOMIC DNA]</scope>
    <source>
        <strain evidence="1 2">TNS-C-14</strain>
    </source>
</reference>
<keyword evidence="2" id="KW-1185">Reference proteome</keyword>
<name>A0AAN7U7B0_9MYCE</name>
<dbReference type="PANTHER" id="PTHR32142:SF55">
    <property type="entry name" value="ANKYRIN REPEAT-CONTAINING PROTEIN-RELATED"/>
    <property type="match status" value="1"/>
</dbReference>
<comment type="caution">
    <text evidence="1">The sequence shown here is derived from an EMBL/GenBank/DDBJ whole genome shotgun (WGS) entry which is preliminary data.</text>
</comment>
<dbReference type="AlphaFoldDB" id="A0AAN7U7B0"/>
<evidence type="ECO:0000313" key="1">
    <source>
        <dbReference type="EMBL" id="KAK5582806.1"/>
    </source>
</evidence>
<dbReference type="EMBL" id="JAVFKY010000001">
    <property type="protein sequence ID" value="KAK5582806.1"/>
    <property type="molecule type" value="Genomic_DNA"/>
</dbReference>
<protein>
    <submittedName>
        <fullName evidence="1">Uncharacterized protein</fullName>
    </submittedName>
</protein>
<proteinExistence type="predicted"/>
<organism evidence="1 2">
    <name type="scientific">Dictyostelium firmibasis</name>
    <dbReference type="NCBI Taxonomy" id="79012"/>
    <lineage>
        <taxon>Eukaryota</taxon>
        <taxon>Amoebozoa</taxon>
        <taxon>Evosea</taxon>
        <taxon>Eumycetozoa</taxon>
        <taxon>Dictyostelia</taxon>
        <taxon>Dictyosteliales</taxon>
        <taxon>Dictyosteliaceae</taxon>
        <taxon>Dictyostelium</taxon>
    </lineage>
</organism>
<evidence type="ECO:0000313" key="2">
    <source>
        <dbReference type="Proteomes" id="UP001344447"/>
    </source>
</evidence>